<keyword evidence="4" id="KW-0227">DNA damage</keyword>
<dbReference type="Proteomes" id="UP000198287">
    <property type="component" value="Unassembled WGS sequence"/>
</dbReference>
<dbReference type="SUPFAM" id="SSF48150">
    <property type="entry name" value="DNA-glycosylase"/>
    <property type="match status" value="1"/>
</dbReference>
<evidence type="ECO:0000256" key="11">
    <source>
        <dbReference type="ARBA" id="ARBA00044632"/>
    </source>
</evidence>
<dbReference type="STRING" id="158441.A0A226D1F4"/>
<dbReference type="EMBL" id="LNIX01000042">
    <property type="protein sequence ID" value="OXA38890.1"/>
    <property type="molecule type" value="Genomic_DNA"/>
</dbReference>
<dbReference type="AlphaFoldDB" id="A0A226D1F4"/>
<dbReference type="CDD" id="cd00056">
    <property type="entry name" value="ENDO3c"/>
    <property type="match status" value="1"/>
</dbReference>
<protein>
    <recommendedName>
        <fullName evidence="12">N-glycosylase/DNA lyase</fullName>
        <ecNumber evidence="3">4.2.99.18</ecNumber>
    </recommendedName>
</protein>
<dbReference type="OMA" id="GYAQEYL"/>
<feature type="domain" description="HhH-GPD" evidence="14">
    <location>
        <begin position="124"/>
        <end position="294"/>
    </location>
</feature>
<dbReference type="GO" id="GO:0005634">
    <property type="term" value="C:nucleus"/>
    <property type="evidence" value="ECO:0007669"/>
    <property type="project" value="UniProtKB-SubCell"/>
</dbReference>
<dbReference type="InterPro" id="IPR052054">
    <property type="entry name" value="Oxidative_DNA_repair_enzyme"/>
</dbReference>
<keyword evidence="8" id="KW-0539">Nucleus</keyword>
<evidence type="ECO:0000256" key="7">
    <source>
        <dbReference type="ARBA" id="ARBA00023239"/>
    </source>
</evidence>
<dbReference type="Gene3D" id="1.10.1670.10">
    <property type="entry name" value="Helix-hairpin-Helix base-excision DNA repair enzymes (C-terminal)"/>
    <property type="match status" value="1"/>
</dbReference>
<feature type="compositionally biased region" description="Basic and acidic residues" evidence="13">
    <location>
        <begin position="302"/>
        <end position="312"/>
    </location>
</feature>
<evidence type="ECO:0000313" key="15">
    <source>
        <dbReference type="EMBL" id="OXA38890.1"/>
    </source>
</evidence>
<evidence type="ECO:0000313" key="16">
    <source>
        <dbReference type="Proteomes" id="UP000198287"/>
    </source>
</evidence>
<comment type="catalytic activity">
    <reaction evidence="11">
        <text>2'-deoxyribonucleotide-(2'-deoxyribose 5'-phosphate)-2'-deoxyribonucleotide-DNA = a 3'-end 2'-deoxyribonucleotide-(2,3-dehydro-2,3-deoxyribose 5'-phosphate)-DNA + a 5'-end 5'-phospho-2'-deoxyribonucleoside-DNA + H(+)</text>
        <dbReference type="Rhea" id="RHEA:66592"/>
        <dbReference type="Rhea" id="RHEA-COMP:13180"/>
        <dbReference type="Rhea" id="RHEA-COMP:16897"/>
        <dbReference type="Rhea" id="RHEA-COMP:17067"/>
        <dbReference type="ChEBI" id="CHEBI:15378"/>
        <dbReference type="ChEBI" id="CHEBI:136412"/>
        <dbReference type="ChEBI" id="CHEBI:157695"/>
        <dbReference type="ChEBI" id="CHEBI:167181"/>
        <dbReference type="EC" id="4.2.99.18"/>
    </reaction>
</comment>
<evidence type="ECO:0000256" key="13">
    <source>
        <dbReference type="SAM" id="MobiDB-lite"/>
    </source>
</evidence>
<evidence type="ECO:0000256" key="6">
    <source>
        <dbReference type="ARBA" id="ARBA00023204"/>
    </source>
</evidence>
<dbReference type="FunFam" id="1.10.1670.10:FF:000005">
    <property type="entry name" value="N-glycosylase/DNA lyase OGG1"/>
    <property type="match status" value="1"/>
</dbReference>
<dbReference type="GO" id="GO:0034039">
    <property type="term" value="F:8-oxo-7,8-dihydroguanine DNA N-glycosylase activity"/>
    <property type="evidence" value="ECO:0007669"/>
    <property type="project" value="TreeGrafter"/>
</dbReference>
<accession>A0A226D1F4</accession>
<comment type="subcellular location">
    <subcellularLocation>
        <location evidence="1">Nucleus</location>
    </subcellularLocation>
</comment>
<evidence type="ECO:0000256" key="2">
    <source>
        <dbReference type="ARBA" id="ARBA00010679"/>
    </source>
</evidence>
<organism evidence="15 16">
    <name type="scientific">Folsomia candida</name>
    <name type="common">Springtail</name>
    <dbReference type="NCBI Taxonomy" id="158441"/>
    <lineage>
        <taxon>Eukaryota</taxon>
        <taxon>Metazoa</taxon>
        <taxon>Ecdysozoa</taxon>
        <taxon>Arthropoda</taxon>
        <taxon>Hexapoda</taxon>
        <taxon>Collembola</taxon>
        <taxon>Entomobryomorpha</taxon>
        <taxon>Isotomoidea</taxon>
        <taxon>Isotomidae</taxon>
        <taxon>Proisotominae</taxon>
        <taxon>Folsomia</taxon>
    </lineage>
</organism>
<dbReference type="Pfam" id="PF07934">
    <property type="entry name" value="OGG_N"/>
    <property type="match status" value="1"/>
</dbReference>
<evidence type="ECO:0000256" key="9">
    <source>
        <dbReference type="ARBA" id="ARBA00023268"/>
    </source>
</evidence>
<keyword evidence="7 15" id="KW-0456">Lyase</keyword>
<keyword evidence="6" id="KW-0234">DNA repair</keyword>
<name>A0A226D1F4_FOLCA</name>
<evidence type="ECO:0000256" key="3">
    <source>
        <dbReference type="ARBA" id="ARBA00012720"/>
    </source>
</evidence>
<dbReference type="GO" id="GO:0006285">
    <property type="term" value="P:base-excision repair, AP site formation"/>
    <property type="evidence" value="ECO:0007669"/>
    <property type="project" value="TreeGrafter"/>
</dbReference>
<dbReference type="Gene3D" id="3.30.310.40">
    <property type="match status" value="1"/>
</dbReference>
<keyword evidence="9" id="KW-0511">Multifunctional enzyme</keyword>
<dbReference type="Pfam" id="PF00730">
    <property type="entry name" value="HhH-GPD"/>
    <property type="match status" value="1"/>
</dbReference>
<dbReference type="SUPFAM" id="SSF55945">
    <property type="entry name" value="TATA-box binding protein-like"/>
    <property type="match status" value="1"/>
</dbReference>
<evidence type="ECO:0000256" key="5">
    <source>
        <dbReference type="ARBA" id="ARBA00022801"/>
    </source>
</evidence>
<dbReference type="InterPro" id="IPR012904">
    <property type="entry name" value="OGG_N"/>
</dbReference>
<dbReference type="InterPro" id="IPR011257">
    <property type="entry name" value="DNA_glycosylase"/>
</dbReference>
<comment type="caution">
    <text evidence="15">The sequence shown here is derived from an EMBL/GenBank/DDBJ whole genome shotgun (WGS) entry which is preliminary data.</text>
</comment>
<keyword evidence="5" id="KW-0378">Hydrolase</keyword>
<dbReference type="GO" id="GO:0006289">
    <property type="term" value="P:nucleotide-excision repair"/>
    <property type="evidence" value="ECO:0007669"/>
    <property type="project" value="InterPro"/>
</dbReference>
<evidence type="ECO:0000256" key="12">
    <source>
        <dbReference type="ARBA" id="ARBA00073127"/>
    </source>
</evidence>
<dbReference type="InterPro" id="IPR023170">
    <property type="entry name" value="HhH_base_excis_C"/>
</dbReference>
<evidence type="ECO:0000256" key="8">
    <source>
        <dbReference type="ARBA" id="ARBA00023242"/>
    </source>
</evidence>
<dbReference type="InterPro" id="IPR003265">
    <property type="entry name" value="HhH-GPD_domain"/>
</dbReference>
<sequence length="344" mass="38537">MGLSGSLALSLAELDIAKVLMCGQSFRWRVEGDEHLGVFAGRLWGLKQTPTHLHYRVLLPKSGDGEDDDVEPCLRRYFQLDVSLPPLYATWAKKDPKFAGLGDEWGGIRILAQDPIETIFAFICSSNNHIGRISSMVEKLARFYGDVIGVWDDRTYYNFPRVEALVGVEAKLRSEAFGYRAGYISATAQKIVDSGGVSWVEGLRGKDYEDARAQLQTLTGVGRKVADCICLMSLGFPATIPVDTHIHQVAKTYLPHLTKAKTLNDKVYSEITTFFKELYGPYAGWAHSVLFASTLRHLQTEKNNKTDLEKKKTPATKKPSPESHQETTDTQLQAPQKKRNRTKR</sequence>
<gene>
    <name evidence="15" type="ORF">Fcan01_26265</name>
</gene>
<dbReference type="PANTHER" id="PTHR10242:SF2">
    <property type="entry name" value="N-GLYCOSYLASE_DNA LYASE"/>
    <property type="match status" value="1"/>
</dbReference>
<evidence type="ECO:0000256" key="1">
    <source>
        <dbReference type="ARBA" id="ARBA00004123"/>
    </source>
</evidence>
<evidence type="ECO:0000256" key="4">
    <source>
        <dbReference type="ARBA" id="ARBA00022763"/>
    </source>
</evidence>
<dbReference type="OrthoDB" id="238681at2759"/>
<dbReference type="GO" id="GO:0003684">
    <property type="term" value="F:damaged DNA binding"/>
    <property type="evidence" value="ECO:0007669"/>
    <property type="project" value="InterPro"/>
</dbReference>
<keyword evidence="10" id="KW-0326">Glycosidase</keyword>
<dbReference type="SMART" id="SM00478">
    <property type="entry name" value="ENDO3c"/>
    <property type="match status" value="1"/>
</dbReference>
<dbReference type="PANTHER" id="PTHR10242">
    <property type="entry name" value="8-OXOGUANINE DNA GLYCOSYLASE"/>
    <property type="match status" value="1"/>
</dbReference>
<evidence type="ECO:0000259" key="14">
    <source>
        <dbReference type="SMART" id="SM00478"/>
    </source>
</evidence>
<reference evidence="15 16" key="1">
    <citation type="submission" date="2015-12" db="EMBL/GenBank/DDBJ databases">
        <title>The genome of Folsomia candida.</title>
        <authorList>
            <person name="Faddeeva A."/>
            <person name="Derks M.F."/>
            <person name="Anvar Y."/>
            <person name="Smit S."/>
            <person name="Van Straalen N."/>
            <person name="Roelofs D."/>
        </authorList>
    </citation>
    <scope>NUCLEOTIDE SEQUENCE [LARGE SCALE GENOMIC DNA]</scope>
    <source>
        <strain evidence="15 16">VU population</strain>
        <tissue evidence="15">Whole body</tissue>
    </source>
</reference>
<comment type="similarity">
    <text evidence="2">Belongs to the type-1 OGG1 family.</text>
</comment>
<proteinExistence type="inferred from homology"/>
<evidence type="ECO:0000256" key="10">
    <source>
        <dbReference type="ARBA" id="ARBA00023295"/>
    </source>
</evidence>
<dbReference type="GO" id="GO:0140078">
    <property type="term" value="F:class I DNA-(apurinic or apyrimidinic site) endonuclease activity"/>
    <property type="evidence" value="ECO:0007669"/>
    <property type="project" value="UniProtKB-EC"/>
</dbReference>
<feature type="region of interest" description="Disordered" evidence="13">
    <location>
        <begin position="302"/>
        <end position="344"/>
    </location>
</feature>
<keyword evidence="16" id="KW-1185">Reference proteome</keyword>
<dbReference type="EC" id="4.2.99.18" evidence="3"/>
<dbReference type="Gene3D" id="1.10.340.30">
    <property type="entry name" value="Hypothetical protein, domain 2"/>
    <property type="match status" value="1"/>
</dbReference>